<dbReference type="SUPFAM" id="SSF53649">
    <property type="entry name" value="Alkaline phosphatase-like"/>
    <property type="match status" value="1"/>
</dbReference>
<keyword evidence="1" id="KW-0732">Signal</keyword>
<dbReference type="GO" id="GO:0016788">
    <property type="term" value="F:hydrolase activity, acting on ester bonds"/>
    <property type="evidence" value="ECO:0007669"/>
    <property type="project" value="UniProtKB-ARBA"/>
</dbReference>
<dbReference type="Pfam" id="PF13472">
    <property type="entry name" value="Lipase_GDSL_2"/>
    <property type="match status" value="1"/>
</dbReference>
<dbReference type="Pfam" id="PF00884">
    <property type="entry name" value="Sulfatase"/>
    <property type="match status" value="1"/>
</dbReference>
<dbReference type="InterPro" id="IPR017850">
    <property type="entry name" value="Alkaline_phosphatase_core_sf"/>
</dbReference>
<evidence type="ECO:0000259" key="3">
    <source>
        <dbReference type="Pfam" id="PF13472"/>
    </source>
</evidence>
<dbReference type="PANTHER" id="PTHR43751">
    <property type="entry name" value="SULFATASE"/>
    <property type="match status" value="1"/>
</dbReference>
<accession>A0A6C2TZS4</accession>
<dbReference type="EMBL" id="CAAHFG010000001">
    <property type="protein sequence ID" value="VGO13172.1"/>
    <property type="molecule type" value="Genomic_DNA"/>
</dbReference>
<keyword evidence="5" id="KW-1185">Reference proteome</keyword>
<dbReference type="InterPro" id="IPR052701">
    <property type="entry name" value="GAG_Ulvan_Degrading_Sulfatases"/>
</dbReference>
<protein>
    <submittedName>
        <fullName evidence="4">Choline-sulfatase</fullName>
    </submittedName>
</protein>
<dbReference type="InterPro" id="IPR036514">
    <property type="entry name" value="SGNH_hydro_sf"/>
</dbReference>
<dbReference type="CDD" id="cd16027">
    <property type="entry name" value="SGSH"/>
    <property type="match status" value="1"/>
</dbReference>
<dbReference type="Gene3D" id="3.40.720.10">
    <property type="entry name" value="Alkaline Phosphatase, subunit A"/>
    <property type="match status" value="1"/>
</dbReference>
<dbReference type="CDD" id="cd00229">
    <property type="entry name" value="SGNH_hydrolase"/>
    <property type="match status" value="1"/>
</dbReference>
<dbReference type="Gene3D" id="3.40.50.1110">
    <property type="entry name" value="SGNH hydrolase"/>
    <property type="match status" value="1"/>
</dbReference>
<dbReference type="SUPFAM" id="SSF52266">
    <property type="entry name" value="SGNH hydrolase"/>
    <property type="match status" value="1"/>
</dbReference>
<gene>
    <name evidence="4" type="primary">betC_25</name>
    <name evidence="4" type="ORF">PDESU_01726</name>
</gene>
<sequence>MSTRQTISTLIISLLFASVATAAPEAGSTAEKDQTLVWTFTPDPALPNVLIIGDSISIGYTLQVRELLQGKANVFRPMGRNGNRRENCVGTINGVENIDRWLAVQKWDVIHFNWGLHDLKHVKTDGSNEKSNDPNDPTQATLDVYTANMKTLVAKLKATGAKLVFATTTPIVPGTLNPLRTPEAPVKYNAAALEIMKANDIRVNDLHALCEPHLKEWQKPRNCHFNSVGCNALAAQVAAVIKEELPALAGMVEAKSPNFLIILGDDISSSSIGCYGSANPNTTPNIDKLAGEGIRFRNMFVANAVCGPSRAELYTGLQPYRNGCTSNHRPTKEGTLSIAQYLSELGYRVGLTGKTHISPKSVYPFEKVEGFPTGCNARAPKTGETWDGVEEFMTRNPEQPFCLFICSIHAHAPWDAGDTSHWELDELKLPPHMVDTQETRNFFREHLGEVRLFDEQAGKAQALLKKLELDQDTAFIVLDENGTGMPGGKWTNYDWGTRSACIVKWPGISGFETDALAGYCDIVPTLIDAAGGEVPSNLDGKSLLPLITGKTKTHRDNAFFEYNSGREGPPFSSRAVTDGRFKLMWNLTPENLFAVRTINGFDYGYEDTKNPNRDVRQIYTSWLEKAKTDPTAETLVQRYRKQPEFQLFDLDADPWEMNNLANNPEYATQLQKLKTAISGWMTQQGDDGKEPARNARKK</sequence>
<name>A0A6C2TZS4_PONDE</name>
<evidence type="ECO:0000313" key="5">
    <source>
        <dbReference type="Proteomes" id="UP000366872"/>
    </source>
</evidence>
<dbReference type="Proteomes" id="UP000366872">
    <property type="component" value="Unassembled WGS sequence"/>
</dbReference>
<proteinExistence type="predicted"/>
<dbReference type="InterPro" id="IPR013830">
    <property type="entry name" value="SGNH_hydro"/>
</dbReference>
<feature type="signal peptide" evidence="1">
    <location>
        <begin position="1"/>
        <end position="22"/>
    </location>
</feature>
<feature type="domain" description="SGNH hydrolase-type esterase" evidence="3">
    <location>
        <begin position="52"/>
        <end position="229"/>
    </location>
</feature>
<dbReference type="RefSeq" id="WP_136078770.1">
    <property type="nucleotide sequence ID" value="NZ_CAAHFG010000001.1"/>
</dbReference>
<feature type="chain" id="PRO_5028799877" evidence="1">
    <location>
        <begin position="23"/>
        <end position="698"/>
    </location>
</feature>
<dbReference type="InterPro" id="IPR000917">
    <property type="entry name" value="Sulfatase_N"/>
</dbReference>
<evidence type="ECO:0000259" key="2">
    <source>
        <dbReference type="Pfam" id="PF00884"/>
    </source>
</evidence>
<dbReference type="PANTHER" id="PTHR43751:SF1">
    <property type="entry name" value="SULFATASE ATSG-RELATED"/>
    <property type="match status" value="1"/>
</dbReference>
<organism evidence="4 5">
    <name type="scientific">Pontiella desulfatans</name>
    <dbReference type="NCBI Taxonomy" id="2750659"/>
    <lineage>
        <taxon>Bacteria</taxon>
        <taxon>Pseudomonadati</taxon>
        <taxon>Kiritimatiellota</taxon>
        <taxon>Kiritimatiellia</taxon>
        <taxon>Kiritimatiellales</taxon>
        <taxon>Pontiellaceae</taxon>
        <taxon>Pontiella</taxon>
    </lineage>
</organism>
<reference evidence="4 5" key="1">
    <citation type="submission" date="2019-04" db="EMBL/GenBank/DDBJ databases">
        <authorList>
            <person name="Van Vliet M D."/>
        </authorList>
    </citation>
    <scope>NUCLEOTIDE SEQUENCE [LARGE SCALE GENOMIC DNA]</scope>
    <source>
        <strain evidence="4 5">F1</strain>
    </source>
</reference>
<evidence type="ECO:0000313" key="4">
    <source>
        <dbReference type="EMBL" id="VGO13172.1"/>
    </source>
</evidence>
<feature type="domain" description="Sulfatase N-terminal" evidence="2">
    <location>
        <begin position="257"/>
        <end position="531"/>
    </location>
</feature>
<evidence type="ECO:0000256" key="1">
    <source>
        <dbReference type="SAM" id="SignalP"/>
    </source>
</evidence>
<dbReference type="AlphaFoldDB" id="A0A6C2TZS4"/>